<organism evidence="1 2">
    <name type="scientific">Caerostris darwini</name>
    <dbReference type="NCBI Taxonomy" id="1538125"/>
    <lineage>
        <taxon>Eukaryota</taxon>
        <taxon>Metazoa</taxon>
        <taxon>Ecdysozoa</taxon>
        <taxon>Arthropoda</taxon>
        <taxon>Chelicerata</taxon>
        <taxon>Arachnida</taxon>
        <taxon>Araneae</taxon>
        <taxon>Araneomorphae</taxon>
        <taxon>Entelegynae</taxon>
        <taxon>Araneoidea</taxon>
        <taxon>Araneidae</taxon>
        <taxon>Caerostris</taxon>
    </lineage>
</organism>
<dbReference type="AlphaFoldDB" id="A0AAV4NI50"/>
<keyword evidence="2" id="KW-1185">Reference proteome</keyword>
<comment type="caution">
    <text evidence="1">The sequence shown here is derived from an EMBL/GenBank/DDBJ whole genome shotgun (WGS) entry which is preliminary data.</text>
</comment>
<evidence type="ECO:0000313" key="1">
    <source>
        <dbReference type="EMBL" id="GIX84482.1"/>
    </source>
</evidence>
<dbReference type="Proteomes" id="UP001054837">
    <property type="component" value="Unassembled WGS sequence"/>
</dbReference>
<evidence type="ECO:0000313" key="2">
    <source>
        <dbReference type="Proteomes" id="UP001054837"/>
    </source>
</evidence>
<name>A0AAV4NI50_9ARAC</name>
<sequence length="104" mass="11535">MGCIGGVFNPNCLPVILRVMQKAGFGKEPSWYQDIVEFLGTNRLTSFQERARDCSNRDAQHYHTSQAHQYRCCCCCRVPNGRRGEGCSFCSDGVPVGRSLTSAP</sequence>
<reference evidence="1 2" key="1">
    <citation type="submission" date="2021-06" db="EMBL/GenBank/DDBJ databases">
        <title>Caerostris darwini draft genome.</title>
        <authorList>
            <person name="Kono N."/>
            <person name="Arakawa K."/>
        </authorList>
    </citation>
    <scope>NUCLEOTIDE SEQUENCE [LARGE SCALE GENOMIC DNA]</scope>
</reference>
<gene>
    <name evidence="1" type="ORF">CDAR_607231</name>
</gene>
<accession>A0AAV4NI50</accession>
<dbReference type="EMBL" id="BPLQ01001721">
    <property type="protein sequence ID" value="GIX84482.1"/>
    <property type="molecule type" value="Genomic_DNA"/>
</dbReference>
<proteinExistence type="predicted"/>
<protein>
    <submittedName>
        <fullName evidence="1">Uncharacterized protein</fullName>
    </submittedName>
</protein>